<proteinExistence type="predicted"/>
<gene>
    <name evidence="1" type="ORF">MAIT1_01283</name>
</gene>
<comment type="caution">
    <text evidence="1">The sequence shown here is derived from an EMBL/GenBank/DDBJ whole genome shotgun (WGS) entry which is preliminary data.</text>
</comment>
<keyword evidence="2" id="KW-1185">Reference proteome</keyword>
<protein>
    <submittedName>
        <fullName evidence="1">Putative phosphonate ABC transporter periplasmic phosphonate-binding protein</fullName>
    </submittedName>
</protein>
<organism evidence="1 2">
    <name type="scientific">Magnetofaba australis IT-1</name>
    <dbReference type="NCBI Taxonomy" id="1434232"/>
    <lineage>
        <taxon>Bacteria</taxon>
        <taxon>Pseudomonadati</taxon>
        <taxon>Pseudomonadota</taxon>
        <taxon>Magnetococcia</taxon>
        <taxon>Magnetococcales</taxon>
        <taxon>Magnetococcaceae</taxon>
        <taxon>Magnetofaba</taxon>
    </lineage>
</organism>
<evidence type="ECO:0000313" key="1">
    <source>
        <dbReference type="EMBL" id="OSM01353.1"/>
    </source>
</evidence>
<dbReference type="SUPFAM" id="SSF53850">
    <property type="entry name" value="Periplasmic binding protein-like II"/>
    <property type="match status" value="1"/>
</dbReference>
<evidence type="ECO:0000313" key="2">
    <source>
        <dbReference type="Proteomes" id="UP000194003"/>
    </source>
</evidence>
<dbReference type="STRING" id="1434232.MAIT1_01283"/>
<reference evidence="1 2" key="1">
    <citation type="journal article" date="2016" name="BMC Genomics">
        <title>Combined genomic and structural analyses of a cultured magnetotactic bacterium reveals its niche adaptation to a dynamic environment.</title>
        <authorList>
            <person name="Araujo A.C."/>
            <person name="Morillo V."/>
            <person name="Cypriano J."/>
            <person name="Teixeira L.C."/>
            <person name="Leao P."/>
            <person name="Lyra S."/>
            <person name="Almeida L.G."/>
            <person name="Bazylinski D.A."/>
            <person name="Vasconcellos A.T."/>
            <person name="Abreu F."/>
            <person name="Lins U."/>
        </authorList>
    </citation>
    <scope>NUCLEOTIDE SEQUENCE [LARGE SCALE GENOMIC DNA]</scope>
    <source>
        <strain evidence="1 2">IT-1</strain>
    </source>
</reference>
<dbReference type="Proteomes" id="UP000194003">
    <property type="component" value="Unassembled WGS sequence"/>
</dbReference>
<sequence>MRIGSSYDDHMHHVRFDKVDIAFLGPALYVGLGEQRYEKPPLAQLEIHGKPYFQGVIATQRNSNIHNLEDLKGRLMAFGDPKSTMSHLLPRLMMRHAGVTQERLAGHAFLGSHVNVALAVLAGDFDAGAMKEGVFDRFRGRGLREVARTERTPEHLFVARAGLPEALIEKLRTSFFALSESERGRAILNNLKKGATALRPVTAQQYDHLAEQMAELAAAGIP</sequence>
<dbReference type="Gene3D" id="3.40.190.10">
    <property type="entry name" value="Periplasmic binding protein-like II"/>
    <property type="match status" value="2"/>
</dbReference>
<dbReference type="Pfam" id="PF12974">
    <property type="entry name" value="Phosphonate-bd"/>
    <property type="match status" value="1"/>
</dbReference>
<dbReference type="AlphaFoldDB" id="A0A1Y2JZY9"/>
<dbReference type="PANTHER" id="PTHR35841">
    <property type="entry name" value="PHOSPHONATES-BINDING PERIPLASMIC PROTEIN"/>
    <property type="match status" value="1"/>
</dbReference>
<name>A0A1Y2JZY9_9PROT</name>
<dbReference type="EMBL" id="LVJN01000020">
    <property type="protein sequence ID" value="OSM01353.1"/>
    <property type="molecule type" value="Genomic_DNA"/>
</dbReference>
<accession>A0A1Y2JZY9</accession>
<dbReference type="PANTHER" id="PTHR35841:SF1">
    <property type="entry name" value="PHOSPHONATES-BINDING PERIPLASMIC PROTEIN"/>
    <property type="match status" value="1"/>
</dbReference>